<organism evidence="1 2">
    <name type="scientific">Hypocrea jecorina (strain ATCC 56765 / BCRC 32924 / NRRL 11460 / Rut C-30)</name>
    <name type="common">Trichoderma reesei</name>
    <dbReference type="NCBI Taxonomy" id="1344414"/>
    <lineage>
        <taxon>Eukaryota</taxon>
        <taxon>Fungi</taxon>
        <taxon>Dikarya</taxon>
        <taxon>Ascomycota</taxon>
        <taxon>Pezizomycotina</taxon>
        <taxon>Sordariomycetes</taxon>
        <taxon>Hypocreomycetidae</taxon>
        <taxon>Hypocreales</taxon>
        <taxon>Hypocreaceae</taxon>
        <taxon>Trichoderma</taxon>
    </lineage>
</organism>
<dbReference type="KEGG" id="trr:M419DRAFT_124741"/>
<dbReference type="AlphaFoldDB" id="A0A024S0F3"/>
<gene>
    <name evidence="1" type="ORF">M419DRAFT_124741</name>
</gene>
<dbReference type="Proteomes" id="UP000024376">
    <property type="component" value="Unassembled WGS sequence"/>
</dbReference>
<reference evidence="2" key="1">
    <citation type="journal article" date="2013" name="Ind. Biotechnol.">
        <title>Comparative genomics analysis of Trichoderma reesei strains.</title>
        <authorList>
            <person name="Koike H."/>
            <person name="Aerts A."/>
            <person name="LaButti K."/>
            <person name="Grigoriev I.V."/>
            <person name="Baker S.E."/>
        </authorList>
    </citation>
    <scope>NUCLEOTIDE SEQUENCE [LARGE SCALE GENOMIC DNA]</scope>
    <source>
        <strain evidence="2">ATCC 56765 / BCRC 32924 / NRRL 11460 / Rut C-30</strain>
    </source>
</reference>
<dbReference type="HOGENOM" id="CLU_2639868_0_0_1"/>
<evidence type="ECO:0000313" key="2">
    <source>
        <dbReference type="Proteomes" id="UP000024376"/>
    </source>
</evidence>
<evidence type="ECO:0000313" key="1">
    <source>
        <dbReference type="EMBL" id="ETR98587.1"/>
    </source>
</evidence>
<sequence length="77" mass="9415">MTLHDASQLRLPRRHIQGKLWKHCGREGERQCHTAATRGYKFRRCRRFHRWSRGSRWFTPNLVLTIRIFAVLRQDEQ</sequence>
<name>A0A024S0F3_HYPJR</name>
<dbReference type="EMBL" id="KI911161">
    <property type="protein sequence ID" value="ETR98587.1"/>
    <property type="molecule type" value="Genomic_DNA"/>
</dbReference>
<accession>A0A024S0F3</accession>
<protein>
    <submittedName>
        <fullName evidence="1">Uncharacterized protein</fullName>
    </submittedName>
</protein>
<proteinExistence type="predicted"/>